<dbReference type="Pfam" id="PF00211">
    <property type="entry name" value="Guanylate_cyc"/>
    <property type="match status" value="1"/>
</dbReference>
<organism evidence="8">
    <name type="scientific">marine metagenome</name>
    <dbReference type="NCBI Taxonomy" id="408172"/>
    <lineage>
        <taxon>unclassified sequences</taxon>
        <taxon>metagenomes</taxon>
        <taxon>ecological metagenomes</taxon>
    </lineage>
</organism>
<evidence type="ECO:0000256" key="2">
    <source>
        <dbReference type="ARBA" id="ARBA00022475"/>
    </source>
</evidence>
<evidence type="ECO:0000256" key="3">
    <source>
        <dbReference type="ARBA" id="ARBA00022692"/>
    </source>
</evidence>
<dbReference type="InterPro" id="IPR007890">
    <property type="entry name" value="CHASE2"/>
</dbReference>
<dbReference type="EMBL" id="UINC01000925">
    <property type="protein sequence ID" value="SUZ63776.1"/>
    <property type="molecule type" value="Genomic_DNA"/>
</dbReference>
<dbReference type="Gene3D" id="3.30.70.1230">
    <property type="entry name" value="Nucleotide cyclase"/>
    <property type="match status" value="1"/>
</dbReference>
<dbReference type="CDD" id="cd07302">
    <property type="entry name" value="CHD"/>
    <property type="match status" value="1"/>
</dbReference>
<dbReference type="InterPro" id="IPR029787">
    <property type="entry name" value="Nucleotide_cyclase"/>
</dbReference>
<comment type="subcellular location">
    <subcellularLocation>
        <location evidence="1">Cell envelope</location>
    </subcellularLocation>
</comment>
<dbReference type="PANTHER" id="PTHR43081">
    <property type="entry name" value="ADENYLATE CYCLASE, TERMINAL-DIFFERENTIATION SPECIFIC-RELATED"/>
    <property type="match status" value="1"/>
</dbReference>
<reference evidence="8" key="1">
    <citation type="submission" date="2018-05" db="EMBL/GenBank/DDBJ databases">
        <authorList>
            <person name="Lanie J.A."/>
            <person name="Ng W.-L."/>
            <person name="Kazmierczak K.M."/>
            <person name="Andrzejewski T.M."/>
            <person name="Davidsen T.M."/>
            <person name="Wayne K.J."/>
            <person name="Tettelin H."/>
            <person name="Glass J.I."/>
            <person name="Rusch D."/>
            <person name="Podicherti R."/>
            <person name="Tsui H.-C.T."/>
            <person name="Winkler M.E."/>
        </authorList>
    </citation>
    <scope>NUCLEOTIDE SEQUENCE</scope>
</reference>
<keyword evidence="2" id="KW-1003">Cell membrane</keyword>
<dbReference type="GO" id="GO:0035556">
    <property type="term" value="P:intracellular signal transduction"/>
    <property type="evidence" value="ECO:0007669"/>
    <property type="project" value="InterPro"/>
</dbReference>
<sequence length="691" mass="77591">MLKLVRRPDMWITLALFLLMIPAERMELFSSLENWLLGNRHIVRLNTLEPEKTQFPYDEIVIVDTEETFFDEYGSWPLKRADIAKLTTNLKRLGAKVIALDMLMDFPNGYDEDPILADAMENTGNTIVVAQLEFGGDGKFKEVNYPTDTLKVAAESGYTNHTLIGNKISRVRFFPQEIKDHNVWPFAIKTLAMYKGVEPQLENGQLTIGDIVVPLDPFNDLWVDFPSLPPMATFLAKDTPAGISAAEVLLELEDIPDDEWDEETEDLQELISGKIVLVGDTSEVSHDIFTSPIGEVYGIEFLADTIMTLMKNAPIRPASSQNEMLVLLILFICFVVVALIPKYENLLFLLIIAAYAGFGVFTYVYYGVAFSMSYALIACVLSTGTINLYLFMMERKQKGFIKGAFSQYLSPTVIDQIVENPDMLELGGEKREMTPFFSDIQGFSTISEGLTPEELVQLLNEYLTAMCDIISSHQGTIDKFEGDAIIAFWGAPLDLPNHATVACHATIEMQRRGEELRKMLREQSRPLLFTRMGLNSGPVVVGNMGSAERMDYTMMGDVVNLAARLEGANKFYKTFSMISGSTYELAKDDIDSRQLDIIRVVGKNEPVPVHELLARKNETSGEMSGVVEQYMKGLKLYQDRNFSDAIAEFEKVLSIDSEDGPSQTYIKRCGTFLESPPEKDWDGVFTFTEKG</sequence>
<dbReference type="SMART" id="SM01080">
    <property type="entry name" value="CHASE2"/>
    <property type="match status" value="1"/>
</dbReference>
<evidence type="ECO:0000256" key="5">
    <source>
        <dbReference type="ARBA" id="ARBA00023136"/>
    </source>
</evidence>
<feature type="transmembrane region" description="Helical" evidence="6">
    <location>
        <begin position="324"/>
        <end position="340"/>
    </location>
</feature>
<evidence type="ECO:0000313" key="8">
    <source>
        <dbReference type="EMBL" id="SUZ63776.1"/>
    </source>
</evidence>
<keyword evidence="5 6" id="KW-0472">Membrane</keyword>
<dbReference type="InterPro" id="IPR001054">
    <property type="entry name" value="A/G_cyclase"/>
</dbReference>
<accession>A0A381P9X1</accession>
<protein>
    <recommendedName>
        <fullName evidence="7">Guanylate cyclase domain-containing protein</fullName>
    </recommendedName>
</protein>
<dbReference type="GO" id="GO:0006171">
    <property type="term" value="P:cAMP biosynthetic process"/>
    <property type="evidence" value="ECO:0007669"/>
    <property type="project" value="TreeGrafter"/>
</dbReference>
<feature type="transmembrane region" description="Helical" evidence="6">
    <location>
        <begin position="372"/>
        <end position="392"/>
    </location>
</feature>
<dbReference type="SMART" id="SM00044">
    <property type="entry name" value="CYCc"/>
    <property type="match status" value="1"/>
</dbReference>
<dbReference type="SUPFAM" id="SSF55073">
    <property type="entry name" value="Nucleotide cyclase"/>
    <property type="match status" value="1"/>
</dbReference>
<evidence type="ECO:0000259" key="7">
    <source>
        <dbReference type="PROSITE" id="PS50125"/>
    </source>
</evidence>
<dbReference type="FunFam" id="3.30.70.1230:FF:000016">
    <property type="entry name" value="Adenylate/guanylate cyclase domain-containing protein"/>
    <property type="match status" value="1"/>
</dbReference>
<evidence type="ECO:0000256" key="1">
    <source>
        <dbReference type="ARBA" id="ARBA00004196"/>
    </source>
</evidence>
<proteinExistence type="predicted"/>
<feature type="transmembrane region" description="Helical" evidence="6">
    <location>
        <begin position="347"/>
        <end position="366"/>
    </location>
</feature>
<evidence type="ECO:0000256" key="4">
    <source>
        <dbReference type="ARBA" id="ARBA00022989"/>
    </source>
</evidence>
<dbReference type="Pfam" id="PF05226">
    <property type="entry name" value="CHASE2"/>
    <property type="match status" value="1"/>
</dbReference>
<dbReference type="GO" id="GO:0003824">
    <property type="term" value="F:catalytic activity"/>
    <property type="evidence" value="ECO:0007669"/>
    <property type="project" value="UniProtKB-ARBA"/>
</dbReference>
<dbReference type="AlphaFoldDB" id="A0A381P9X1"/>
<dbReference type="PROSITE" id="PS50125">
    <property type="entry name" value="GUANYLATE_CYCLASE_2"/>
    <property type="match status" value="1"/>
</dbReference>
<dbReference type="InterPro" id="IPR050697">
    <property type="entry name" value="Adenylyl/Guanylyl_Cyclase_3/4"/>
</dbReference>
<evidence type="ECO:0000256" key="6">
    <source>
        <dbReference type="SAM" id="Phobius"/>
    </source>
</evidence>
<keyword evidence="3 6" id="KW-0812">Transmembrane</keyword>
<feature type="domain" description="Guanylate cyclase" evidence="7">
    <location>
        <begin position="434"/>
        <end position="566"/>
    </location>
</feature>
<dbReference type="PANTHER" id="PTHR43081:SF1">
    <property type="entry name" value="ADENYLATE CYCLASE, TERMINAL-DIFFERENTIATION SPECIFIC"/>
    <property type="match status" value="1"/>
</dbReference>
<gene>
    <name evidence="8" type="ORF">METZ01_LOCUS16630</name>
</gene>
<dbReference type="GO" id="GO:0030313">
    <property type="term" value="C:cell envelope"/>
    <property type="evidence" value="ECO:0007669"/>
    <property type="project" value="UniProtKB-SubCell"/>
</dbReference>
<keyword evidence="4 6" id="KW-1133">Transmembrane helix</keyword>
<name>A0A381P9X1_9ZZZZ</name>